<dbReference type="PANTHER" id="PTHR43692">
    <property type="entry name" value="UDP-N-ACETYLMURAMOYLALANINE--D-GLUTAMATE LIGASE"/>
    <property type="match status" value="1"/>
</dbReference>
<dbReference type="GO" id="GO:0051301">
    <property type="term" value="P:cell division"/>
    <property type="evidence" value="ECO:0007669"/>
    <property type="project" value="InterPro"/>
</dbReference>
<evidence type="ECO:0000259" key="4">
    <source>
        <dbReference type="Pfam" id="PF08245"/>
    </source>
</evidence>
<dbReference type="NCBIfam" id="TIGR01087">
    <property type="entry name" value="murD"/>
    <property type="match status" value="1"/>
</dbReference>
<reference evidence="5" key="1">
    <citation type="submission" date="2018-05" db="EMBL/GenBank/DDBJ databases">
        <authorList>
            <person name="Lanie J.A."/>
            <person name="Ng W.-L."/>
            <person name="Kazmierczak K.M."/>
            <person name="Andrzejewski T.M."/>
            <person name="Davidsen T.M."/>
            <person name="Wayne K.J."/>
            <person name="Tettelin H."/>
            <person name="Glass J.I."/>
            <person name="Rusch D."/>
            <person name="Podicherti R."/>
            <person name="Tsui H.-C.T."/>
            <person name="Winkler M.E."/>
        </authorList>
    </citation>
    <scope>NUCLEOTIDE SEQUENCE</scope>
</reference>
<dbReference type="Gene3D" id="3.40.50.720">
    <property type="entry name" value="NAD(P)-binding Rossmann-like Domain"/>
    <property type="match status" value="1"/>
</dbReference>
<dbReference type="AlphaFoldDB" id="A0A382SEP2"/>
<dbReference type="Pfam" id="PF08245">
    <property type="entry name" value="Mur_ligase_M"/>
    <property type="match status" value="1"/>
</dbReference>
<evidence type="ECO:0000256" key="1">
    <source>
        <dbReference type="ARBA" id="ARBA00022598"/>
    </source>
</evidence>
<dbReference type="Gene3D" id="3.40.1190.10">
    <property type="entry name" value="Mur-like, catalytic domain"/>
    <property type="match status" value="1"/>
</dbReference>
<sequence>MHLKNKNIAVIGMGRTGISTANFLAEKQGVVTLVDSKSRKDLVKNIYQLHPEVQTAFECSEIPVTPDLIVLSPGVNIQSPLLEKSRKQGVEIISEIELASRFTQTPIIAVTGTNGKSTVTTLIGEILKQAGKKIAIGGNLGTPFIELLGQESLDYFVLEVSTFQLEGIKTFRPNIAIILNITPDHLDRHKTFEEYATLKGKISAFQTEDEILILNNDDKNVTEQGANSKAKKVYFSLLRELDEGVYLKNNRIIASF</sequence>
<dbReference type="InterPro" id="IPR005762">
    <property type="entry name" value="MurD"/>
</dbReference>
<evidence type="ECO:0000256" key="3">
    <source>
        <dbReference type="ARBA" id="ARBA00022840"/>
    </source>
</evidence>
<keyword evidence="2" id="KW-0547">Nucleotide-binding</keyword>
<dbReference type="UniPathway" id="UPA00219"/>
<feature type="domain" description="Mur ligase central" evidence="4">
    <location>
        <begin position="110"/>
        <end position="238"/>
    </location>
</feature>
<protein>
    <recommendedName>
        <fullName evidence="4">Mur ligase central domain-containing protein</fullName>
    </recommendedName>
</protein>
<dbReference type="GO" id="GO:0009252">
    <property type="term" value="P:peptidoglycan biosynthetic process"/>
    <property type="evidence" value="ECO:0007669"/>
    <property type="project" value="UniProtKB-UniPathway"/>
</dbReference>
<evidence type="ECO:0000313" key="5">
    <source>
        <dbReference type="EMBL" id="SVD07687.1"/>
    </source>
</evidence>
<dbReference type="GO" id="GO:0005737">
    <property type="term" value="C:cytoplasm"/>
    <property type="evidence" value="ECO:0007669"/>
    <property type="project" value="InterPro"/>
</dbReference>
<dbReference type="InterPro" id="IPR036565">
    <property type="entry name" value="Mur-like_cat_sf"/>
</dbReference>
<dbReference type="GO" id="GO:0005524">
    <property type="term" value="F:ATP binding"/>
    <property type="evidence" value="ECO:0007669"/>
    <property type="project" value="UniProtKB-KW"/>
</dbReference>
<dbReference type="EMBL" id="UINC01128132">
    <property type="protein sequence ID" value="SVD07687.1"/>
    <property type="molecule type" value="Genomic_DNA"/>
</dbReference>
<dbReference type="SUPFAM" id="SSF51984">
    <property type="entry name" value="MurCD N-terminal domain"/>
    <property type="match status" value="1"/>
</dbReference>
<dbReference type="InterPro" id="IPR013221">
    <property type="entry name" value="Mur_ligase_cen"/>
</dbReference>
<feature type="non-terminal residue" evidence="5">
    <location>
        <position position="256"/>
    </location>
</feature>
<dbReference type="SUPFAM" id="SSF53623">
    <property type="entry name" value="MurD-like peptide ligases, catalytic domain"/>
    <property type="match status" value="1"/>
</dbReference>
<dbReference type="Pfam" id="PF21799">
    <property type="entry name" value="MurD-like_N"/>
    <property type="match status" value="1"/>
</dbReference>
<organism evidence="5">
    <name type="scientific">marine metagenome</name>
    <dbReference type="NCBI Taxonomy" id="408172"/>
    <lineage>
        <taxon>unclassified sequences</taxon>
        <taxon>metagenomes</taxon>
        <taxon>ecological metagenomes</taxon>
    </lineage>
</organism>
<name>A0A382SEP2_9ZZZZ</name>
<dbReference type="PANTHER" id="PTHR43692:SF1">
    <property type="entry name" value="UDP-N-ACETYLMURAMOYLALANINE--D-GLUTAMATE LIGASE"/>
    <property type="match status" value="1"/>
</dbReference>
<keyword evidence="1" id="KW-0436">Ligase</keyword>
<gene>
    <name evidence="5" type="ORF">METZ01_LOCUS360541</name>
</gene>
<evidence type="ECO:0000256" key="2">
    <source>
        <dbReference type="ARBA" id="ARBA00022741"/>
    </source>
</evidence>
<dbReference type="GO" id="GO:0008360">
    <property type="term" value="P:regulation of cell shape"/>
    <property type="evidence" value="ECO:0007669"/>
    <property type="project" value="InterPro"/>
</dbReference>
<keyword evidence="3" id="KW-0067">ATP-binding</keyword>
<dbReference type="GO" id="GO:0008764">
    <property type="term" value="F:UDP-N-acetylmuramoylalanine-D-glutamate ligase activity"/>
    <property type="evidence" value="ECO:0007669"/>
    <property type="project" value="InterPro"/>
</dbReference>
<proteinExistence type="predicted"/>
<accession>A0A382SEP2</accession>